<evidence type="ECO:0000313" key="5">
    <source>
        <dbReference type="EMBL" id="MEN5379330.1"/>
    </source>
</evidence>
<dbReference type="Pfam" id="PF12833">
    <property type="entry name" value="HTH_18"/>
    <property type="match status" value="1"/>
</dbReference>
<organism evidence="5 6">
    <name type="scientific">Sphingobacterium kitahiroshimense</name>
    <dbReference type="NCBI Taxonomy" id="470446"/>
    <lineage>
        <taxon>Bacteria</taxon>
        <taxon>Pseudomonadati</taxon>
        <taxon>Bacteroidota</taxon>
        <taxon>Sphingobacteriia</taxon>
        <taxon>Sphingobacteriales</taxon>
        <taxon>Sphingobacteriaceae</taxon>
        <taxon>Sphingobacterium</taxon>
    </lineage>
</organism>
<proteinExistence type="predicted"/>
<dbReference type="SMART" id="SM00342">
    <property type="entry name" value="HTH_ARAC"/>
    <property type="match status" value="1"/>
</dbReference>
<keyword evidence="3" id="KW-0804">Transcription</keyword>
<evidence type="ECO:0000313" key="6">
    <source>
        <dbReference type="Proteomes" id="UP001409291"/>
    </source>
</evidence>
<dbReference type="InterPro" id="IPR018060">
    <property type="entry name" value="HTH_AraC"/>
</dbReference>
<keyword evidence="6" id="KW-1185">Reference proteome</keyword>
<feature type="domain" description="HTH araC/xylS-type" evidence="4">
    <location>
        <begin position="186"/>
        <end position="284"/>
    </location>
</feature>
<gene>
    <name evidence="5" type="ORF">ABE541_18840</name>
</gene>
<protein>
    <submittedName>
        <fullName evidence="5">AraC family transcriptional regulator</fullName>
    </submittedName>
</protein>
<evidence type="ECO:0000256" key="3">
    <source>
        <dbReference type="ARBA" id="ARBA00023163"/>
    </source>
</evidence>
<dbReference type="PROSITE" id="PS01124">
    <property type="entry name" value="HTH_ARAC_FAMILY_2"/>
    <property type="match status" value="1"/>
</dbReference>
<evidence type="ECO:0000259" key="4">
    <source>
        <dbReference type="PROSITE" id="PS01124"/>
    </source>
</evidence>
<name>A0ABV0BXP0_9SPHI</name>
<dbReference type="PROSITE" id="PS00041">
    <property type="entry name" value="HTH_ARAC_FAMILY_1"/>
    <property type="match status" value="1"/>
</dbReference>
<dbReference type="Gene3D" id="1.10.10.60">
    <property type="entry name" value="Homeodomain-like"/>
    <property type="match status" value="2"/>
</dbReference>
<dbReference type="PANTHER" id="PTHR43280">
    <property type="entry name" value="ARAC-FAMILY TRANSCRIPTIONAL REGULATOR"/>
    <property type="match status" value="1"/>
</dbReference>
<reference evidence="5 6" key="1">
    <citation type="submission" date="2024-04" db="EMBL/GenBank/DDBJ databases">
        <title>WGS of bacteria from Torrens River.</title>
        <authorList>
            <person name="Wyrsch E.R."/>
            <person name="Drigo B."/>
        </authorList>
    </citation>
    <scope>NUCLEOTIDE SEQUENCE [LARGE SCALE GENOMIC DNA]</scope>
    <source>
        <strain evidence="5 6">TWI391</strain>
    </source>
</reference>
<dbReference type="PANTHER" id="PTHR43280:SF27">
    <property type="entry name" value="TRANSCRIPTIONAL REGULATOR MTLR"/>
    <property type="match status" value="1"/>
</dbReference>
<dbReference type="Proteomes" id="UP001409291">
    <property type="component" value="Unassembled WGS sequence"/>
</dbReference>
<comment type="caution">
    <text evidence="5">The sequence shown here is derived from an EMBL/GenBank/DDBJ whole genome shotgun (WGS) entry which is preliminary data.</text>
</comment>
<sequence>MKPIFAKVMETVGEDLFAVRVTQQQAFSTDYHFHKECQLTYIVQSQGKRLIGDHFDYFISEDLTLTGTELPHVWYTDVLESDKEHHAHSIALFFDPDRLVEILSLFHDTEKLQAFLLLSKRGIRYEGKCKEQIKKLLYKLLDAQGLKRIIIFLQIIEKLQDASDKNVLCHIDYSNIHFPNNALKIDKIVQYVLTNYSREISLEEIALAMNLSKNAFCRYFKTQTQKTFVQFVNEVRIMQACKLIVENQLSIHRVAYDCGFNSLSNFNRVFKTIKNQTPSEFKNALYEVTTIS</sequence>
<dbReference type="SUPFAM" id="SSF46689">
    <property type="entry name" value="Homeodomain-like"/>
    <property type="match status" value="2"/>
</dbReference>
<keyword evidence="2" id="KW-0238">DNA-binding</keyword>
<evidence type="ECO:0000256" key="2">
    <source>
        <dbReference type="ARBA" id="ARBA00023125"/>
    </source>
</evidence>
<evidence type="ECO:0000256" key="1">
    <source>
        <dbReference type="ARBA" id="ARBA00023015"/>
    </source>
</evidence>
<dbReference type="RefSeq" id="WP_346582092.1">
    <property type="nucleotide sequence ID" value="NZ_JBDJLH010000007.1"/>
</dbReference>
<keyword evidence="1" id="KW-0805">Transcription regulation</keyword>
<dbReference type="InterPro" id="IPR009057">
    <property type="entry name" value="Homeodomain-like_sf"/>
</dbReference>
<accession>A0ABV0BXP0</accession>
<dbReference type="InterPro" id="IPR018062">
    <property type="entry name" value="HTH_AraC-typ_CS"/>
</dbReference>
<dbReference type="EMBL" id="JBDJNQ010000009">
    <property type="protein sequence ID" value="MEN5379330.1"/>
    <property type="molecule type" value="Genomic_DNA"/>
</dbReference>